<dbReference type="AlphaFoldDB" id="A0A1N7G571"/>
<organism evidence="3 4">
    <name type="scientific">Natronorubrum daqingense</name>
    <dbReference type="NCBI Taxonomy" id="588898"/>
    <lineage>
        <taxon>Archaea</taxon>
        <taxon>Methanobacteriati</taxon>
        <taxon>Methanobacteriota</taxon>
        <taxon>Stenosarchaea group</taxon>
        <taxon>Halobacteria</taxon>
        <taxon>Halobacteriales</taxon>
        <taxon>Natrialbaceae</taxon>
        <taxon>Natronorubrum</taxon>
    </lineage>
</organism>
<feature type="compositionally biased region" description="Polar residues" evidence="1">
    <location>
        <begin position="46"/>
        <end position="65"/>
    </location>
</feature>
<keyword evidence="2" id="KW-0614">Plasmid</keyword>
<dbReference type="RefSeq" id="WP_076584222.1">
    <property type="nucleotide sequence ID" value="NZ_CP019330.1"/>
</dbReference>
<name>A0A1N7G571_9EURY</name>
<reference evidence="2 5" key="1">
    <citation type="submission" date="2017-01" db="EMBL/GenBank/DDBJ databases">
        <title>Complete genome sequence of Haloterrigena daqingensis type strain (JX313T).</title>
        <authorList>
            <person name="Shuang W."/>
        </authorList>
    </citation>
    <scope>NUCLEOTIDE SEQUENCE [LARGE SCALE GENOMIC DNA]</scope>
    <source>
        <strain evidence="5">JX313</strain>
        <strain evidence="2">JX313T</strain>
        <plasmid evidence="5">Plasmid unnamed3</plasmid>
        <plasmid evidence="2">unnamed3</plasmid>
    </source>
</reference>
<accession>A0A1N7G571</accession>
<evidence type="ECO:0000313" key="3">
    <source>
        <dbReference type="EMBL" id="SIS07753.1"/>
    </source>
</evidence>
<geneLocation type="plasmid" evidence="2">
    <name>unnamed3</name>
</geneLocation>
<evidence type="ECO:0000256" key="1">
    <source>
        <dbReference type="SAM" id="MobiDB-lite"/>
    </source>
</evidence>
<dbReference type="Proteomes" id="UP000185687">
    <property type="component" value="Unassembled WGS sequence"/>
</dbReference>
<dbReference type="Proteomes" id="UP000187321">
    <property type="component" value="Plasmid unnamed3"/>
</dbReference>
<proteinExistence type="predicted"/>
<gene>
    <name evidence="2" type="ORF">BB347_18615</name>
    <name evidence="3" type="ORF">SAMN05421809_3738</name>
</gene>
<evidence type="ECO:0000313" key="5">
    <source>
        <dbReference type="Proteomes" id="UP000187321"/>
    </source>
</evidence>
<dbReference type="EMBL" id="CP019330">
    <property type="protein sequence ID" value="APX98720.1"/>
    <property type="molecule type" value="Genomic_DNA"/>
</dbReference>
<evidence type="ECO:0000313" key="2">
    <source>
        <dbReference type="EMBL" id="APX98720.1"/>
    </source>
</evidence>
<sequence length="65" mass="7135">MSDQSGDETEHVVSEVAVRMVDGDGPDYPMTQEDWDELRDAPNPFAGSSNSDESGIDSTLEFLQQ</sequence>
<evidence type="ECO:0000313" key="4">
    <source>
        <dbReference type="Proteomes" id="UP000185687"/>
    </source>
</evidence>
<dbReference type="GeneID" id="30958000"/>
<keyword evidence="4" id="KW-1185">Reference proteome</keyword>
<dbReference type="EMBL" id="FTNP01000009">
    <property type="protein sequence ID" value="SIS07753.1"/>
    <property type="molecule type" value="Genomic_DNA"/>
</dbReference>
<reference evidence="3 4" key="2">
    <citation type="submission" date="2017-01" db="EMBL/GenBank/DDBJ databases">
        <authorList>
            <person name="Mah S.A."/>
            <person name="Swanson W.J."/>
            <person name="Moy G.W."/>
            <person name="Vacquier V.D."/>
        </authorList>
    </citation>
    <scope>NUCLEOTIDE SEQUENCE [LARGE SCALE GENOMIC DNA]</scope>
    <source>
        <strain evidence="3 4">CGMCC 1.8909</strain>
    </source>
</reference>
<protein>
    <submittedName>
        <fullName evidence="3">Uncharacterized protein</fullName>
    </submittedName>
</protein>
<dbReference type="KEGG" id="hda:BB347_18615"/>
<feature type="region of interest" description="Disordered" evidence="1">
    <location>
        <begin position="18"/>
        <end position="65"/>
    </location>
</feature>